<accession>A0A1M6H0A6</accession>
<evidence type="ECO:0000313" key="3">
    <source>
        <dbReference type="Proteomes" id="UP000183982"/>
    </source>
</evidence>
<dbReference type="STRING" id="1470563.SAMN05444000_105183"/>
<dbReference type="InterPro" id="IPR018961">
    <property type="entry name" value="DnaJ_homolog_subfam-C_membr-28"/>
</dbReference>
<dbReference type="OrthoDB" id="8448455at2"/>
<evidence type="ECO:0000313" key="2">
    <source>
        <dbReference type="EMBL" id="SHJ15605.1"/>
    </source>
</evidence>
<name>A0A1M6H0A6_9RHOB</name>
<proteinExistence type="predicted"/>
<organism evidence="2 3">
    <name type="scientific">Shimia gijangensis</name>
    <dbReference type="NCBI Taxonomy" id="1470563"/>
    <lineage>
        <taxon>Bacteria</taxon>
        <taxon>Pseudomonadati</taxon>
        <taxon>Pseudomonadota</taxon>
        <taxon>Alphaproteobacteria</taxon>
        <taxon>Rhodobacterales</taxon>
        <taxon>Roseobacteraceae</taxon>
    </lineage>
</organism>
<gene>
    <name evidence="2" type="ORF">SAMN05444000_105183</name>
</gene>
<evidence type="ECO:0000259" key="1">
    <source>
        <dbReference type="Pfam" id="PF09350"/>
    </source>
</evidence>
<protein>
    <recommendedName>
        <fullName evidence="1">DnaJ homologue subfamily C member 28 conserved domain-containing protein</fullName>
    </recommendedName>
</protein>
<dbReference type="Proteomes" id="UP000183982">
    <property type="component" value="Unassembled WGS sequence"/>
</dbReference>
<keyword evidence="3" id="KW-1185">Reference proteome</keyword>
<dbReference type="EMBL" id="FQZQ01000005">
    <property type="protein sequence ID" value="SHJ15605.1"/>
    <property type="molecule type" value="Genomic_DNA"/>
</dbReference>
<dbReference type="AlphaFoldDB" id="A0A1M6H0A6"/>
<feature type="domain" description="DnaJ homologue subfamily C member 28 conserved" evidence="1">
    <location>
        <begin position="9"/>
        <end position="71"/>
    </location>
</feature>
<sequence>MRRSFKNLLERQIKKAEAEGQLSNLEGAGSPLPQRHALEDPATAAGQRIMAQAGVLLREFSLKYQLDKSRKVYQSCTDETERKQLMAKLADLQMRYEMEREAYRKFLG</sequence>
<reference evidence="3" key="1">
    <citation type="submission" date="2016-11" db="EMBL/GenBank/DDBJ databases">
        <authorList>
            <person name="Varghese N."/>
            <person name="Submissions S."/>
        </authorList>
    </citation>
    <scope>NUCLEOTIDE SEQUENCE [LARGE SCALE GENOMIC DNA]</scope>
    <source>
        <strain evidence="3">DSM 100564</strain>
    </source>
</reference>
<dbReference type="RefSeq" id="WP_073250857.1">
    <property type="nucleotide sequence ID" value="NZ_FQZQ01000005.1"/>
</dbReference>
<dbReference type="Pfam" id="PF09350">
    <property type="entry name" value="DJC28_CD"/>
    <property type="match status" value="1"/>
</dbReference>